<dbReference type="GO" id="GO:0034976">
    <property type="term" value="P:response to endoplasmic reticulum stress"/>
    <property type="evidence" value="ECO:0007669"/>
    <property type="project" value="InterPro"/>
</dbReference>
<proteinExistence type="predicted"/>
<evidence type="ECO:0000313" key="3">
    <source>
        <dbReference type="EMBL" id="RRT68004.1"/>
    </source>
</evidence>
<dbReference type="InterPro" id="IPR013989">
    <property type="entry name" value="Dev_and_cell_death_domain"/>
</dbReference>
<reference evidence="3 4" key="1">
    <citation type="journal article" date="2014" name="Agronomy (Basel)">
        <title>A Draft Genome Sequence for Ensete ventricosum, the Drought-Tolerant Tree Against Hunger.</title>
        <authorList>
            <person name="Harrison J."/>
            <person name="Moore K.A."/>
            <person name="Paszkiewicz K."/>
            <person name="Jones T."/>
            <person name="Grant M."/>
            <person name="Ambacheew D."/>
            <person name="Muzemil S."/>
            <person name="Studholme D.J."/>
        </authorList>
    </citation>
    <scope>NUCLEOTIDE SEQUENCE [LARGE SCALE GENOMIC DNA]</scope>
</reference>
<evidence type="ECO:0000256" key="1">
    <source>
        <dbReference type="SAM" id="MobiDB-lite"/>
    </source>
</evidence>
<evidence type="ECO:0000259" key="2">
    <source>
        <dbReference type="PROSITE" id="PS51222"/>
    </source>
</evidence>
<accession>A0A426ZVJ1</accession>
<organism evidence="3 4">
    <name type="scientific">Ensete ventricosum</name>
    <name type="common">Abyssinian banana</name>
    <name type="synonym">Musa ensete</name>
    <dbReference type="NCBI Taxonomy" id="4639"/>
    <lineage>
        <taxon>Eukaryota</taxon>
        <taxon>Viridiplantae</taxon>
        <taxon>Streptophyta</taxon>
        <taxon>Embryophyta</taxon>
        <taxon>Tracheophyta</taxon>
        <taxon>Spermatophyta</taxon>
        <taxon>Magnoliopsida</taxon>
        <taxon>Liliopsida</taxon>
        <taxon>Zingiberales</taxon>
        <taxon>Musaceae</taxon>
        <taxon>Ensete</taxon>
    </lineage>
</organism>
<dbReference type="PANTHER" id="PTHR46034:SF32">
    <property type="entry name" value="DCD DOMAIN-CONTAINING PROTEIN NRP-B"/>
    <property type="match status" value="1"/>
</dbReference>
<dbReference type="AlphaFoldDB" id="A0A426ZVJ1"/>
<name>A0A426ZVJ1_ENSVE</name>
<gene>
    <name evidence="3" type="ORF">B296_00005977</name>
</gene>
<dbReference type="Proteomes" id="UP000287651">
    <property type="component" value="Unassembled WGS sequence"/>
</dbReference>
<protein>
    <recommendedName>
        <fullName evidence="2">DCD domain-containing protein</fullName>
    </recommendedName>
</protein>
<dbReference type="PROSITE" id="PS51222">
    <property type="entry name" value="DCD"/>
    <property type="match status" value="1"/>
</dbReference>
<feature type="compositionally biased region" description="Low complexity" evidence="1">
    <location>
        <begin position="165"/>
        <end position="180"/>
    </location>
</feature>
<dbReference type="PANTHER" id="PTHR46034">
    <property type="match status" value="1"/>
</dbReference>
<feature type="domain" description="DCD" evidence="2">
    <location>
        <begin position="203"/>
        <end position="254"/>
    </location>
</feature>
<feature type="region of interest" description="Disordered" evidence="1">
    <location>
        <begin position="139"/>
        <end position="197"/>
    </location>
</feature>
<dbReference type="EMBL" id="AMZH03004844">
    <property type="protein sequence ID" value="RRT68004.1"/>
    <property type="molecule type" value="Genomic_DNA"/>
</dbReference>
<sequence>MEGHSSSRENTSFWQFSDQLRLHTSTFSNLSLGDSIWSDSFDARRTDERRNLDSSAPLPADFSANPWKMTYSNHKLAFGTYNNYNSQLNRYNTVDDNGKPNNDGVAKNGNYFTGNNIDYKYGGGETKNYFNKAIGKPANFIPGGSKKSNNNVSNDGNLGKKKKNTNSNNNHNSSSSNNNNDRGGAVDKRFKTLPPGEALPRNEAIGGYIFVCNNETMPENLTRQLFGIRLTAQLSYGERVDALKLLDIFAENNA</sequence>
<dbReference type="InterPro" id="IPR044832">
    <property type="entry name" value="NRP-like"/>
</dbReference>
<comment type="caution">
    <text evidence="3">The sequence shown here is derived from an EMBL/GenBank/DDBJ whole genome shotgun (WGS) entry which is preliminary data.</text>
</comment>
<evidence type="ECO:0000313" key="4">
    <source>
        <dbReference type="Proteomes" id="UP000287651"/>
    </source>
</evidence>
<feature type="compositionally biased region" description="Low complexity" evidence="1">
    <location>
        <begin position="143"/>
        <end position="157"/>
    </location>
</feature>